<dbReference type="EMBL" id="SMMG02000005">
    <property type="protein sequence ID" value="KAA3475196.1"/>
    <property type="molecule type" value="Genomic_DNA"/>
</dbReference>
<comment type="caution">
    <text evidence="1">The sequence shown here is derived from an EMBL/GenBank/DDBJ whole genome shotgun (WGS) entry which is preliminary data.</text>
</comment>
<gene>
    <name evidence="1" type="ORF">EPI10_025411</name>
</gene>
<proteinExistence type="predicted"/>
<reference evidence="2" key="1">
    <citation type="journal article" date="2019" name="Plant Biotechnol. J.">
        <title>Genome sequencing of the Australian wild diploid species Gossypium australe highlights disease resistance and delayed gland morphogenesis.</title>
        <authorList>
            <person name="Cai Y."/>
            <person name="Cai X."/>
            <person name="Wang Q."/>
            <person name="Wang P."/>
            <person name="Zhang Y."/>
            <person name="Cai C."/>
            <person name="Xu Y."/>
            <person name="Wang K."/>
            <person name="Zhou Z."/>
            <person name="Wang C."/>
            <person name="Geng S."/>
            <person name="Li B."/>
            <person name="Dong Q."/>
            <person name="Hou Y."/>
            <person name="Wang H."/>
            <person name="Ai P."/>
            <person name="Liu Z."/>
            <person name="Yi F."/>
            <person name="Sun M."/>
            <person name="An G."/>
            <person name="Cheng J."/>
            <person name="Zhang Y."/>
            <person name="Shi Q."/>
            <person name="Xie Y."/>
            <person name="Shi X."/>
            <person name="Chang Y."/>
            <person name="Huang F."/>
            <person name="Chen Y."/>
            <person name="Hong S."/>
            <person name="Mi L."/>
            <person name="Sun Q."/>
            <person name="Zhang L."/>
            <person name="Zhou B."/>
            <person name="Peng R."/>
            <person name="Zhang X."/>
            <person name="Liu F."/>
        </authorList>
    </citation>
    <scope>NUCLEOTIDE SEQUENCE [LARGE SCALE GENOMIC DNA]</scope>
    <source>
        <strain evidence="2">cv. PA1801</strain>
    </source>
</reference>
<dbReference type="Proteomes" id="UP000325315">
    <property type="component" value="Unassembled WGS sequence"/>
</dbReference>
<accession>A0A5B6W1K6</accession>
<dbReference type="AlphaFoldDB" id="A0A5B6W1K6"/>
<sequence>MRTCPLLSRTTTPDAEAPFLSSKAPSKLILKLLAVTKKPLPSLERSDSSSLLRHHTEDISCCLPVFEHSYSPYLLSSPMKSSI</sequence>
<evidence type="ECO:0000313" key="1">
    <source>
        <dbReference type="EMBL" id="KAA3475196.1"/>
    </source>
</evidence>
<organism evidence="1 2">
    <name type="scientific">Gossypium australe</name>
    <dbReference type="NCBI Taxonomy" id="47621"/>
    <lineage>
        <taxon>Eukaryota</taxon>
        <taxon>Viridiplantae</taxon>
        <taxon>Streptophyta</taxon>
        <taxon>Embryophyta</taxon>
        <taxon>Tracheophyta</taxon>
        <taxon>Spermatophyta</taxon>
        <taxon>Magnoliopsida</taxon>
        <taxon>eudicotyledons</taxon>
        <taxon>Gunneridae</taxon>
        <taxon>Pentapetalae</taxon>
        <taxon>rosids</taxon>
        <taxon>malvids</taxon>
        <taxon>Malvales</taxon>
        <taxon>Malvaceae</taxon>
        <taxon>Malvoideae</taxon>
        <taxon>Gossypium</taxon>
    </lineage>
</organism>
<evidence type="ECO:0000313" key="2">
    <source>
        <dbReference type="Proteomes" id="UP000325315"/>
    </source>
</evidence>
<protein>
    <submittedName>
        <fullName evidence="1">Uncharacterized protein</fullName>
    </submittedName>
</protein>
<name>A0A5B6W1K6_9ROSI</name>
<keyword evidence="2" id="KW-1185">Reference proteome</keyword>